<dbReference type="EMBL" id="CP012830">
    <property type="protein sequence ID" value="ALI01495.1"/>
    <property type="molecule type" value="Genomic_DNA"/>
</dbReference>
<proteinExistence type="predicted"/>
<organism evidence="1 2">
    <name type="scientific">Pseudomonas fluorescens</name>
    <dbReference type="NCBI Taxonomy" id="294"/>
    <lineage>
        <taxon>Bacteria</taxon>
        <taxon>Pseudomonadati</taxon>
        <taxon>Pseudomonadota</taxon>
        <taxon>Gammaproteobacteria</taxon>
        <taxon>Pseudomonadales</taxon>
        <taxon>Pseudomonadaceae</taxon>
        <taxon>Pseudomonas</taxon>
    </lineage>
</organism>
<accession>A0A0N9W513</accession>
<name>A0A0N9W513_PSEFL</name>
<dbReference type="Proteomes" id="UP000066487">
    <property type="component" value="Chromosome"/>
</dbReference>
<reference evidence="2" key="1">
    <citation type="submission" date="2015-09" db="EMBL/GenBank/DDBJ databases">
        <title>Whole genome sequence of Pseudomonas fluorescens FW300-N2E3.</title>
        <authorList>
            <person name="Ray J."/>
            <person name="Melnyk R."/>
            <person name="Deutschbauer A."/>
        </authorList>
    </citation>
    <scope>NUCLEOTIDE SEQUENCE [LARGE SCALE GENOMIC DNA]</scope>
    <source>
        <strain evidence="2">FW300-N2E3</strain>
    </source>
</reference>
<dbReference type="AlphaFoldDB" id="A0A0N9W513"/>
<sequence length="96" mass="10611">MRNSRNVRTLIVKVTRDKALTRCLSLAFLAYVGVASQAVSSSSEASNEHVTQRYFSPAVVNVAFSDSRGFAPVSTPADGEQPLPLRLPEEQQRWVF</sequence>
<gene>
    <name evidence="1" type="ORF">AO353_10570</name>
</gene>
<evidence type="ECO:0000313" key="2">
    <source>
        <dbReference type="Proteomes" id="UP000066487"/>
    </source>
</evidence>
<protein>
    <submittedName>
        <fullName evidence="1">Uncharacterized protein</fullName>
    </submittedName>
</protein>
<evidence type="ECO:0000313" key="1">
    <source>
        <dbReference type="EMBL" id="ALI01495.1"/>
    </source>
</evidence>
<reference evidence="1 2" key="2">
    <citation type="journal article" date="2018" name="Nature">
        <title>Mutant phenotypes for thousands of bacterial genes of unknown function.</title>
        <authorList>
            <person name="Price M.N."/>
            <person name="Wetmore K.M."/>
            <person name="Waters R.J."/>
            <person name="Callaghan M."/>
            <person name="Ray J."/>
            <person name="Liu H."/>
            <person name="Kuehl J.V."/>
            <person name="Melnyk R.A."/>
            <person name="Lamson J.S."/>
            <person name="Suh Y."/>
            <person name="Carlson H.K."/>
            <person name="Esquivel Z."/>
            <person name="Sadeeshkumar H."/>
            <person name="Chakraborty R."/>
            <person name="Zane G.M."/>
            <person name="Rubin B.E."/>
            <person name="Wall J.D."/>
            <person name="Visel A."/>
            <person name="Bristow J."/>
            <person name="Blow M.J."/>
            <person name="Arkin A.P."/>
            <person name="Deutschbauer A.M."/>
        </authorList>
    </citation>
    <scope>NUCLEOTIDE SEQUENCE [LARGE SCALE GENOMIC DNA]</scope>
    <source>
        <strain evidence="1 2">FW300-N2E3</strain>
    </source>
</reference>